<dbReference type="SMART" id="SM00822">
    <property type="entry name" value="PKS_KR"/>
    <property type="match status" value="1"/>
</dbReference>
<feature type="domain" description="Ketoreductase" evidence="5">
    <location>
        <begin position="16"/>
        <end position="197"/>
    </location>
</feature>
<feature type="region of interest" description="Disordered" evidence="4">
    <location>
        <begin position="270"/>
        <end position="291"/>
    </location>
</feature>
<dbReference type="InterPro" id="IPR020904">
    <property type="entry name" value="Sc_DH/Rdtase_CS"/>
</dbReference>
<dbReference type="NCBIfam" id="NF005878">
    <property type="entry name" value="PRK07825.1"/>
    <property type="match status" value="1"/>
</dbReference>
<evidence type="ECO:0000259" key="5">
    <source>
        <dbReference type="SMART" id="SM00822"/>
    </source>
</evidence>
<keyword evidence="7" id="KW-1185">Reference proteome</keyword>
<dbReference type="PRINTS" id="PR00081">
    <property type="entry name" value="GDHRDH"/>
</dbReference>
<dbReference type="SUPFAM" id="SSF51735">
    <property type="entry name" value="NAD(P)-binding Rossmann-fold domains"/>
    <property type="match status" value="1"/>
</dbReference>
<dbReference type="OrthoDB" id="9775296at2"/>
<reference evidence="6 7" key="1">
    <citation type="submission" date="2019-06" db="EMBL/GenBank/DDBJ databases">
        <title>Sequencing the genomes of 1000 actinobacteria strains.</title>
        <authorList>
            <person name="Klenk H.-P."/>
        </authorList>
    </citation>
    <scope>NUCLEOTIDE SEQUENCE [LARGE SCALE GENOMIC DNA]</scope>
    <source>
        <strain evidence="6 7">DSM 45679</strain>
    </source>
</reference>
<dbReference type="PRINTS" id="PR00080">
    <property type="entry name" value="SDRFAMILY"/>
</dbReference>
<organism evidence="6 7">
    <name type="scientific">Amycolatopsis cihanbeyliensis</name>
    <dbReference type="NCBI Taxonomy" id="1128664"/>
    <lineage>
        <taxon>Bacteria</taxon>
        <taxon>Bacillati</taxon>
        <taxon>Actinomycetota</taxon>
        <taxon>Actinomycetes</taxon>
        <taxon>Pseudonocardiales</taxon>
        <taxon>Pseudonocardiaceae</taxon>
        <taxon>Amycolatopsis</taxon>
    </lineage>
</organism>
<dbReference type="CDD" id="cd05233">
    <property type="entry name" value="SDR_c"/>
    <property type="match status" value="1"/>
</dbReference>
<dbReference type="InterPro" id="IPR036291">
    <property type="entry name" value="NAD(P)-bd_dom_sf"/>
</dbReference>
<evidence type="ECO:0000256" key="3">
    <source>
        <dbReference type="RuleBase" id="RU000363"/>
    </source>
</evidence>
<evidence type="ECO:0000256" key="4">
    <source>
        <dbReference type="SAM" id="MobiDB-lite"/>
    </source>
</evidence>
<keyword evidence="2" id="KW-0560">Oxidoreductase</keyword>
<dbReference type="Pfam" id="PF00106">
    <property type="entry name" value="adh_short"/>
    <property type="match status" value="1"/>
</dbReference>
<feature type="compositionally biased region" description="Basic and acidic residues" evidence="4">
    <location>
        <begin position="272"/>
        <end position="291"/>
    </location>
</feature>
<proteinExistence type="inferred from homology"/>
<name>A0A542CUB8_AMYCI</name>
<accession>A0A542CUB8</accession>
<comment type="caution">
    <text evidence="6">The sequence shown here is derived from an EMBL/GenBank/DDBJ whole genome shotgun (WGS) entry which is preliminary data.</text>
</comment>
<evidence type="ECO:0000313" key="7">
    <source>
        <dbReference type="Proteomes" id="UP000320876"/>
    </source>
</evidence>
<evidence type="ECO:0000256" key="1">
    <source>
        <dbReference type="ARBA" id="ARBA00006484"/>
    </source>
</evidence>
<dbReference type="Gene3D" id="3.40.50.720">
    <property type="entry name" value="NAD(P)-binding Rossmann-like Domain"/>
    <property type="match status" value="1"/>
</dbReference>
<dbReference type="PANTHER" id="PTHR24322">
    <property type="entry name" value="PKSB"/>
    <property type="match status" value="1"/>
</dbReference>
<dbReference type="PROSITE" id="PS00061">
    <property type="entry name" value="ADH_SHORT"/>
    <property type="match status" value="1"/>
</dbReference>
<dbReference type="RefSeq" id="WP_142003655.1">
    <property type="nucleotide sequence ID" value="NZ_VFML01000002.1"/>
</dbReference>
<protein>
    <recommendedName>
        <fullName evidence="5">Ketoreductase domain-containing protein</fullName>
    </recommendedName>
</protein>
<evidence type="ECO:0000256" key="2">
    <source>
        <dbReference type="ARBA" id="ARBA00023002"/>
    </source>
</evidence>
<dbReference type="AlphaFoldDB" id="A0A542CUB8"/>
<dbReference type="EMBL" id="VFML01000002">
    <property type="protein sequence ID" value="TQI94426.1"/>
    <property type="molecule type" value="Genomic_DNA"/>
</dbReference>
<dbReference type="PANTHER" id="PTHR24322:SF736">
    <property type="entry name" value="RETINOL DEHYDROGENASE 10"/>
    <property type="match status" value="1"/>
</dbReference>
<dbReference type="InterPro" id="IPR002347">
    <property type="entry name" value="SDR_fam"/>
</dbReference>
<comment type="similarity">
    <text evidence="1 3">Belongs to the short-chain dehydrogenases/reductases (SDR) family.</text>
</comment>
<dbReference type="GO" id="GO:0016616">
    <property type="term" value="F:oxidoreductase activity, acting on the CH-OH group of donors, NAD or NADP as acceptor"/>
    <property type="evidence" value="ECO:0007669"/>
    <property type="project" value="TreeGrafter"/>
</dbReference>
<evidence type="ECO:0000313" key="6">
    <source>
        <dbReference type="EMBL" id="TQI94426.1"/>
    </source>
</evidence>
<gene>
    <name evidence="6" type="ORF">FB471_6591</name>
</gene>
<sequence>MRVGRGGYPPIDLAGAVVLVTGAGRGIGRATAEAFAAGGATVCLGDLDLPAAERVAAGLGRGAGAWRVDVTSRAEFADFVSGVLDRFGRIDVLVNNAGVMPLGGFLAESDATSRLTMDVNVWGLIHGLRLVLPGMIDRGRGHVVNVASMAGKIPIPGLAVYNASKFAAVGLTAAVRRECAGSGVSVSAVLPSAVRTRLSSGVPLGRGLPTVDPPDIAAAVLASCRSRRAEIPVPRYLAGWDLLAAVTPERVLNLARRIVGDDRGLTSTDAAGRAEYERGVADQAHAHDRAG</sequence>
<dbReference type="Proteomes" id="UP000320876">
    <property type="component" value="Unassembled WGS sequence"/>
</dbReference>
<dbReference type="InterPro" id="IPR057326">
    <property type="entry name" value="KR_dom"/>
</dbReference>